<dbReference type="GO" id="GO:0005829">
    <property type="term" value="C:cytosol"/>
    <property type="evidence" value="ECO:0007669"/>
    <property type="project" value="TreeGrafter"/>
</dbReference>
<comment type="caution">
    <text evidence="13">The sequence shown here is derived from an EMBL/GenBank/DDBJ whole genome shotgun (WGS) entry which is preliminary data.</text>
</comment>
<feature type="binding site" evidence="9">
    <location>
        <begin position="152"/>
        <end position="153"/>
    </location>
    <ligand>
        <name>(S)-2,3,4,5-tetrahydrodipicolinate</name>
        <dbReference type="ChEBI" id="CHEBI:16845"/>
    </ligand>
</feature>
<organism evidence="13 14">
    <name type="scientific">Candidatus Faecivivens stercoripullorum</name>
    <dbReference type="NCBI Taxonomy" id="2840805"/>
    <lineage>
        <taxon>Bacteria</taxon>
        <taxon>Bacillati</taxon>
        <taxon>Bacillota</taxon>
        <taxon>Clostridia</taxon>
        <taxon>Eubacteriales</taxon>
        <taxon>Oscillospiraceae</taxon>
        <taxon>Oscillospiraceae incertae sedis</taxon>
        <taxon>Candidatus Faecivivens</taxon>
    </lineage>
</organism>
<dbReference type="CDD" id="cd02274">
    <property type="entry name" value="DHDPR_N"/>
    <property type="match status" value="1"/>
</dbReference>
<comment type="caution">
    <text evidence="9">Lacks conserved residue(s) required for the propagation of feature annotation.</text>
</comment>
<feature type="binding site" evidence="9">
    <location>
        <position position="41"/>
    </location>
    <ligand>
        <name>NADP(+)</name>
        <dbReference type="ChEBI" id="CHEBI:58349"/>
    </ligand>
</feature>
<keyword evidence="5 9" id="KW-0220">Diaminopimelate biosynthesis</keyword>
<dbReference type="Pfam" id="PF05173">
    <property type="entry name" value="DapB_C"/>
    <property type="match status" value="1"/>
</dbReference>
<dbReference type="HAMAP" id="MF_00102">
    <property type="entry name" value="DapB"/>
    <property type="match status" value="1"/>
</dbReference>
<dbReference type="PANTHER" id="PTHR20836">
    <property type="entry name" value="DIHYDRODIPICOLINATE REDUCTASE"/>
    <property type="match status" value="1"/>
</dbReference>
<comment type="caution">
    <text evidence="9">Was originally thought to be a dihydrodipicolinate reductase (DHDPR), catalyzing the conversion of dihydrodipicolinate to tetrahydrodipicolinate. However, it was shown in E.coli that the substrate of the enzymatic reaction is not dihydrodipicolinate (DHDP) but in fact (2S,4S)-4-hydroxy-2,3,4,5-tetrahydrodipicolinic acid (HTPA), the product released by the DapA-catalyzed reaction.</text>
</comment>
<dbReference type="EMBL" id="DVLW01000054">
    <property type="protein sequence ID" value="HIT93957.1"/>
    <property type="molecule type" value="Genomic_DNA"/>
</dbReference>
<comment type="subcellular location">
    <subcellularLocation>
        <location evidence="9">Cytoplasm</location>
    </subcellularLocation>
</comment>
<reference evidence="13" key="1">
    <citation type="submission" date="2020-10" db="EMBL/GenBank/DDBJ databases">
        <authorList>
            <person name="Gilroy R."/>
        </authorList>
    </citation>
    <scope>NUCLEOTIDE SEQUENCE</scope>
    <source>
        <strain evidence="13">ChiBcec7-5410</strain>
    </source>
</reference>
<reference evidence="13" key="2">
    <citation type="journal article" date="2021" name="PeerJ">
        <title>Extensive microbial diversity within the chicken gut microbiome revealed by metagenomics and culture.</title>
        <authorList>
            <person name="Gilroy R."/>
            <person name="Ravi A."/>
            <person name="Getino M."/>
            <person name="Pursley I."/>
            <person name="Horton D.L."/>
            <person name="Alikhan N.F."/>
            <person name="Baker D."/>
            <person name="Gharbi K."/>
            <person name="Hall N."/>
            <person name="Watson M."/>
            <person name="Adriaenssens E.M."/>
            <person name="Foster-Nyarko E."/>
            <person name="Jarju S."/>
            <person name="Secka A."/>
            <person name="Antonio M."/>
            <person name="Oren A."/>
            <person name="Chaudhuri R.R."/>
            <person name="La Ragione R."/>
            <person name="Hildebrand F."/>
            <person name="Pallen M.J."/>
        </authorList>
    </citation>
    <scope>NUCLEOTIDE SEQUENCE</scope>
    <source>
        <strain evidence="13">ChiBcec7-5410</strain>
    </source>
</reference>
<dbReference type="GO" id="GO:0016726">
    <property type="term" value="F:oxidoreductase activity, acting on CH or CH2 groups, NAD or NADP as acceptor"/>
    <property type="evidence" value="ECO:0007669"/>
    <property type="project" value="UniProtKB-UniRule"/>
</dbReference>
<evidence type="ECO:0000256" key="1">
    <source>
        <dbReference type="ARBA" id="ARBA00006642"/>
    </source>
</evidence>
<feature type="binding site" evidence="9">
    <location>
        <begin position="85"/>
        <end position="87"/>
    </location>
    <ligand>
        <name>NAD(+)</name>
        <dbReference type="ChEBI" id="CHEBI:57540"/>
    </ligand>
</feature>
<evidence type="ECO:0000256" key="5">
    <source>
        <dbReference type="ARBA" id="ARBA00022915"/>
    </source>
</evidence>
<sequence>MKKIIICGCQGKMGHVLESCIAERDDCEVVAGFDIATEPKKPYPVFSHFADCTVDADVIIDFSNPASLEQLLDFAISRKLPLIIATTGYNEAQIAAIHKVAETIPVFFSFNMSLGVNLLAELAKKAAAFLGGQFDIEIVEKHHNRKVDAPSGTALMLADAINSVLEQPYSYTYDRHSVRRKREKSEIGISSVRGGTIVGEHEIIFAGRDEIIELKHTAMSREIFAVGAVNAAVYLADLSVPRIYTMSDLL</sequence>
<dbReference type="FunFam" id="3.30.360.10:FF:000009">
    <property type="entry name" value="4-hydroxy-tetrahydrodipicolinate reductase"/>
    <property type="match status" value="1"/>
</dbReference>
<evidence type="ECO:0000256" key="2">
    <source>
        <dbReference type="ARBA" id="ARBA00022490"/>
    </source>
</evidence>
<dbReference type="InterPro" id="IPR000846">
    <property type="entry name" value="DapB_N"/>
</dbReference>
<evidence type="ECO:0000256" key="8">
    <source>
        <dbReference type="ARBA" id="ARBA00023154"/>
    </source>
</evidence>
<dbReference type="Gene3D" id="3.30.360.10">
    <property type="entry name" value="Dihydrodipicolinate Reductase, domain 2"/>
    <property type="match status" value="1"/>
</dbReference>
<dbReference type="NCBIfam" id="TIGR00036">
    <property type="entry name" value="dapB"/>
    <property type="match status" value="1"/>
</dbReference>
<feature type="binding site" evidence="9">
    <location>
        <position position="143"/>
    </location>
    <ligand>
        <name>(S)-2,3,4,5-tetrahydrodipicolinate</name>
        <dbReference type="ChEBI" id="CHEBI:16845"/>
    </ligand>
</feature>
<keyword evidence="2 9" id="KW-0963">Cytoplasm</keyword>
<comment type="similarity">
    <text evidence="1 9">Belongs to the DapB family.</text>
</comment>
<proteinExistence type="inferred from homology"/>
<dbReference type="GO" id="GO:0008839">
    <property type="term" value="F:4-hydroxy-tetrahydrodipicolinate reductase"/>
    <property type="evidence" value="ECO:0007669"/>
    <property type="project" value="UniProtKB-UniRule"/>
</dbReference>
<evidence type="ECO:0000256" key="4">
    <source>
        <dbReference type="ARBA" id="ARBA00022857"/>
    </source>
</evidence>
<dbReference type="PANTHER" id="PTHR20836:SF7">
    <property type="entry name" value="4-HYDROXY-TETRAHYDRODIPICOLINATE REDUCTASE"/>
    <property type="match status" value="1"/>
</dbReference>
<evidence type="ECO:0000256" key="3">
    <source>
        <dbReference type="ARBA" id="ARBA00022605"/>
    </source>
</evidence>
<dbReference type="Proteomes" id="UP000824160">
    <property type="component" value="Unassembled WGS sequence"/>
</dbReference>
<keyword evidence="7 9" id="KW-0520">NAD</keyword>
<evidence type="ECO:0000256" key="6">
    <source>
        <dbReference type="ARBA" id="ARBA00023002"/>
    </source>
</evidence>
<dbReference type="InterPro" id="IPR023940">
    <property type="entry name" value="DHDPR_bac"/>
</dbReference>
<comment type="pathway">
    <text evidence="9">Amino-acid biosynthesis; L-lysine biosynthesis via DAP pathway; (S)-tetrahydrodipicolinate from L-aspartate: step 4/4.</text>
</comment>
<protein>
    <recommendedName>
        <fullName evidence="9 10">4-hydroxy-tetrahydrodipicolinate reductase</fullName>
        <shortName evidence="9">HTPA reductase</shortName>
        <ecNumber evidence="9 10">1.17.1.8</ecNumber>
    </recommendedName>
</protein>
<dbReference type="EC" id="1.17.1.8" evidence="9 10"/>
<dbReference type="GO" id="GO:0050661">
    <property type="term" value="F:NADP binding"/>
    <property type="evidence" value="ECO:0007669"/>
    <property type="project" value="UniProtKB-UniRule"/>
</dbReference>
<feature type="domain" description="Dihydrodipicolinate reductase C-terminal" evidence="12">
    <location>
        <begin position="115"/>
        <end position="250"/>
    </location>
</feature>
<evidence type="ECO:0000256" key="9">
    <source>
        <dbReference type="HAMAP-Rule" id="MF_00102"/>
    </source>
</evidence>
<dbReference type="AlphaFoldDB" id="A0A9D1KSC2"/>
<dbReference type="PIRSF" id="PIRSF000161">
    <property type="entry name" value="DHPR"/>
    <property type="match status" value="1"/>
</dbReference>
<evidence type="ECO:0000256" key="7">
    <source>
        <dbReference type="ARBA" id="ARBA00023027"/>
    </source>
</evidence>
<dbReference type="GO" id="GO:0009089">
    <property type="term" value="P:lysine biosynthetic process via diaminopimelate"/>
    <property type="evidence" value="ECO:0007669"/>
    <property type="project" value="UniProtKB-UniRule"/>
</dbReference>
<feature type="binding site" evidence="9">
    <location>
        <begin position="109"/>
        <end position="112"/>
    </location>
    <ligand>
        <name>NAD(+)</name>
        <dbReference type="ChEBI" id="CHEBI:57540"/>
    </ligand>
</feature>
<accession>A0A9D1KSC2</accession>
<dbReference type="Gene3D" id="3.40.50.720">
    <property type="entry name" value="NAD(P)-binding Rossmann-like Domain"/>
    <property type="match status" value="1"/>
</dbReference>
<feature type="domain" description="Dihydrodipicolinate reductase N-terminal" evidence="11">
    <location>
        <begin position="3"/>
        <end position="112"/>
    </location>
</feature>
<keyword evidence="3 9" id="KW-0028">Amino-acid biosynthesis</keyword>
<evidence type="ECO:0000313" key="13">
    <source>
        <dbReference type="EMBL" id="HIT93957.1"/>
    </source>
</evidence>
<keyword evidence="8 9" id="KW-0457">Lysine biosynthesis</keyword>
<evidence type="ECO:0000256" key="10">
    <source>
        <dbReference type="NCBIfam" id="TIGR00036"/>
    </source>
</evidence>
<feature type="binding site" evidence="9">
    <location>
        <begin position="8"/>
        <end position="13"/>
    </location>
    <ligand>
        <name>NAD(+)</name>
        <dbReference type="ChEBI" id="CHEBI:57540"/>
    </ligand>
</feature>
<evidence type="ECO:0000259" key="11">
    <source>
        <dbReference type="Pfam" id="PF01113"/>
    </source>
</evidence>
<dbReference type="GO" id="GO:0019877">
    <property type="term" value="P:diaminopimelate biosynthetic process"/>
    <property type="evidence" value="ECO:0007669"/>
    <property type="project" value="UniProtKB-UniRule"/>
</dbReference>
<dbReference type="SUPFAM" id="SSF55347">
    <property type="entry name" value="Glyceraldehyde-3-phosphate dehydrogenase-like, C-terminal domain"/>
    <property type="match status" value="1"/>
</dbReference>
<keyword evidence="6 9" id="KW-0560">Oxidoreductase</keyword>
<dbReference type="SUPFAM" id="SSF51735">
    <property type="entry name" value="NAD(P)-binding Rossmann-fold domains"/>
    <property type="match status" value="1"/>
</dbReference>
<evidence type="ECO:0000259" key="12">
    <source>
        <dbReference type="Pfam" id="PF05173"/>
    </source>
</evidence>
<dbReference type="PROSITE" id="PS01298">
    <property type="entry name" value="DAPB"/>
    <property type="match status" value="1"/>
</dbReference>
<dbReference type="InterPro" id="IPR036291">
    <property type="entry name" value="NAD(P)-bd_dom_sf"/>
</dbReference>
<dbReference type="Pfam" id="PF01113">
    <property type="entry name" value="DapB_N"/>
    <property type="match status" value="1"/>
</dbReference>
<feature type="active site" description="Proton donor" evidence="9">
    <location>
        <position position="146"/>
    </location>
</feature>
<comment type="catalytic activity">
    <reaction evidence="9">
        <text>(S)-2,3,4,5-tetrahydrodipicolinate + NADP(+) + H2O = (2S,4S)-4-hydroxy-2,3,4,5-tetrahydrodipicolinate + NADPH + H(+)</text>
        <dbReference type="Rhea" id="RHEA:35331"/>
        <dbReference type="ChEBI" id="CHEBI:15377"/>
        <dbReference type="ChEBI" id="CHEBI:15378"/>
        <dbReference type="ChEBI" id="CHEBI:16845"/>
        <dbReference type="ChEBI" id="CHEBI:57783"/>
        <dbReference type="ChEBI" id="CHEBI:58349"/>
        <dbReference type="ChEBI" id="CHEBI:67139"/>
        <dbReference type="EC" id="1.17.1.8"/>
    </reaction>
</comment>
<dbReference type="GO" id="GO:0051287">
    <property type="term" value="F:NAD binding"/>
    <property type="evidence" value="ECO:0007669"/>
    <property type="project" value="UniProtKB-UniRule"/>
</dbReference>
<keyword evidence="4 9" id="KW-0521">NADP</keyword>
<comment type="subunit">
    <text evidence="9">Homotetramer.</text>
</comment>
<name>A0A9D1KSC2_9FIRM</name>
<dbReference type="InterPro" id="IPR022663">
    <property type="entry name" value="DapB_C"/>
</dbReference>
<comment type="catalytic activity">
    <reaction evidence="9">
        <text>(S)-2,3,4,5-tetrahydrodipicolinate + NAD(+) + H2O = (2S,4S)-4-hydroxy-2,3,4,5-tetrahydrodipicolinate + NADH + H(+)</text>
        <dbReference type="Rhea" id="RHEA:35323"/>
        <dbReference type="ChEBI" id="CHEBI:15377"/>
        <dbReference type="ChEBI" id="CHEBI:15378"/>
        <dbReference type="ChEBI" id="CHEBI:16845"/>
        <dbReference type="ChEBI" id="CHEBI:57540"/>
        <dbReference type="ChEBI" id="CHEBI:57945"/>
        <dbReference type="ChEBI" id="CHEBI:67139"/>
        <dbReference type="EC" id="1.17.1.8"/>
    </reaction>
</comment>
<dbReference type="InterPro" id="IPR022664">
    <property type="entry name" value="DapB_N_CS"/>
</dbReference>
<comment type="function">
    <text evidence="9">Catalyzes the conversion of 4-hydroxy-tetrahydrodipicolinate (HTPA) to tetrahydrodipicolinate.</text>
</comment>
<feature type="active site" description="Proton donor/acceptor" evidence="9">
    <location>
        <position position="142"/>
    </location>
</feature>
<evidence type="ECO:0000313" key="14">
    <source>
        <dbReference type="Proteomes" id="UP000824160"/>
    </source>
</evidence>
<gene>
    <name evidence="9" type="primary">dapB</name>
    <name evidence="13" type="ORF">IAC43_02105</name>
</gene>